<dbReference type="AlphaFoldDB" id="A0A845SKD6"/>
<keyword evidence="5" id="KW-0479">Metal-binding</keyword>
<dbReference type="GO" id="GO:0046872">
    <property type="term" value="F:metal ion binding"/>
    <property type="evidence" value="ECO:0007669"/>
    <property type="project" value="UniProtKB-KW"/>
</dbReference>
<evidence type="ECO:0000313" key="10">
    <source>
        <dbReference type="Proteomes" id="UP000461443"/>
    </source>
</evidence>
<name>A0A845SKD6_9GAMM</name>
<dbReference type="InterPro" id="IPR006638">
    <property type="entry name" value="Elp3/MiaA/NifB-like_rSAM"/>
</dbReference>
<reference evidence="9 10" key="2">
    <citation type="submission" date="2020-02" db="EMBL/GenBank/DDBJ databases">
        <title>The new genus of Enterobacteriales.</title>
        <authorList>
            <person name="Kim I.S."/>
        </authorList>
    </citation>
    <scope>NUCLEOTIDE SEQUENCE [LARGE SCALE GENOMIC DNA]</scope>
    <source>
        <strain evidence="9 10">SAP-6</strain>
    </source>
</reference>
<dbReference type="Proteomes" id="UP000461443">
    <property type="component" value="Unassembled WGS sequence"/>
</dbReference>
<evidence type="ECO:0000256" key="4">
    <source>
        <dbReference type="ARBA" id="ARBA00022691"/>
    </source>
</evidence>
<dbReference type="GO" id="GO:0051539">
    <property type="term" value="F:4 iron, 4 sulfur cluster binding"/>
    <property type="evidence" value="ECO:0007669"/>
    <property type="project" value="UniProtKB-KW"/>
</dbReference>
<reference evidence="9 10" key="1">
    <citation type="submission" date="2019-12" db="EMBL/GenBank/DDBJ databases">
        <authorList>
            <person name="Lee S.D."/>
        </authorList>
    </citation>
    <scope>NUCLEOTIDE SEQUENCE [LARGE SCALE GENOMIC DNA]</scope>
    <source>
        <strain evidence="9 10">SAP-6</strain>
    </source>
</reference>
<dbReference type="InterPro" id="IPR023404">
    <property type="entry name" value="rSAM_horseshoe"/>
</dbReference>
<dbReference type="Gene3D" id="3.40.50.280">
    <property type="entry name" value="Cobalamin-binding domain"/>
    <property type="match status" value="1"/>
</dbReference>
<evidence type="ECO:0000256" key="7">
    <source>
        <dbReference type="ARBA" id="ARBA00023014"/>
    </source>
</evidence>
<evidence type="ECO:0000259" key="8">
    <source>
        <dbReference type="PROSITE" id="PS51332"/>
    </source>
</evidence>
<feature type="domain" description="B12-binding" evidence="8">
    <location>
        <begin position="10"/>
        <end position="144"/>
    </location>
</feature>
<comment type="cofactor">
    <cofactor evidence="1">
        <name>[4Fe-4S] cluster</name>
        <dbReference type="ChEBI" id="CHEBI:49883"/>
    </cofactor>
</comment>
<proteinExistence type="predicted"/>
<dbReference type="SUPFAM" id="SSF102114">
    <property type="entry name" value="Radical SAM enzymes"/>
    <property type="match status" value="1"/>
</dbReference>
<keyword evidence="7" id="KW-0411">Iron-sulfur</keyword>
<dbReference type="InterPro" id="IPR058240">
    <property type="entry name" value="rSAM_sf"/>
</dbReference>
<dbReference type="PANTHER" id="PTHR43409">
    <property type="entry name" value="ANAEROBIC MAGNESIUM-PROTOPORPHYRIN IX MONOMETHYL ESTER CYCLASE-RELATED"/>
    <property type="match status" value="1"/>
</dbReference>
<dbReference type="PANTHER" id="PTHR43409:SF7">
    <property type="entry name" value="BLL1977 PROTEIN"/>
    <property type="match status" value="1"/>
</dbReference>
<evidence type="ECO:0000256" key="2">
    <source>
        <dbReference type="ARBA" id="ARBA00022603"/>
    </source>
</evidence>
<dbReference type="GO" id="GO:0003824">
    <property type="term" value="F:catalytic activity"/>
    <property type="evidence" value="ECO:0007669"/>
    <property type="project" value="InterPro"/>
</dbReference>
<dbReference type="InterPro" id="IPR007197">
    <property type="entry name" value="rSAM"/>
</dbReference>
<dbReference type="Pfam" id="PF04055">
    <property type="entry name" value="Radical_SAM"/>
    <property type="match status" value="1"/>
</dbReference>
<keyword evidence="4" id="KW-0949">S-adenosyl-L-methionine</keyword>
<evidence type="ECO:0000313" key="9">
    <source>
        <dbReference type="EMBL" id="NDL63707.1"/>
    </source>
</evidence>
<dbReference type="PROSITE" id="PS51332">
    <property type="entry name" value="B12_BINDING"/>
    <property type="match status" value="1"/>
</dbReference>
<dbReference type="GO" id="GO:0031419">
    <property type="term" value="F:cobalamin binding"/>
    <property type="evidence" value="ECO:0007669"/>
    <property type="project" value="InterPro"/>
</dbReference>
<dbReference type="RefSeq" id="WP_162366419.1">
    <property type="nucleotide sequence ID" value="NZ_WUBS01000008.1"/>
</dbReference>
<dbReference type="InterPro" id="IPR034466">
    <property type="entry name" value="Methyltransferase_Class_B"/>
</dbReference>
<keyword evidence="3" id="KW-0808">Transferase</keyword>
<evidence type="ECO:0000256" key="5">
    <source>
        <dbReference type="ARBA" id="ARBA00022723"/>
    </source>
</evidence>
<comment type="caution">
    <text evidence="9">The sequence shown here is derived from an EMBL/GenBank/DDBJ whole genome shotgun (WGS) entry which is preliminary data.</text>
</comment>
<dbReference type="Gene3D" id="3.80.30.20">
    <property type="entry name" value="tm_1862 like domain"/>
    <property type="match status" value="1"/>
</dbReference>
<protein>
    <submittedName>
        <fullName evidence="9">Radical SAM protein</fullName>
    </submittedName>
</protein>
<keyword evidence="10" id="KW-1185">Reference proteome</keyword>
<dbReference type="SFLD" id="SFLDS00029">
    <property type="entry name" value="Radical_SAM"/>
    <property type="match status" value="1"/>
</dbReference>
<dbReference type="Pfam" id="PF02310">
    <property type="entry name" value="B12-binding"/>
    <property type="match status" value="1"/>
</dbReference>
<dbReference type="SMART" id="SM00729">
    <property type="entry name" value="Elp3"/>
    <property type="match status" value="1"/>
</dbReference>
<sequence length="530" mass="60341">MRIALINPETETVGMRELYDQYENLALALIAAQLRPVGHSVELYDLRVDGLTESDMAQLITREKFALIAFSVNYATLHSALRISQRLALFADPKPFIVLGGEHVSYEDVGILSAYPSIDAICRGEGEITFHRVVDAISNDFPLNDIEGITWRDRATGEIHINANRAANNNLDNLCFAAHDIALKSVRTARPVKTGILIKRGCPYPCVFCNAQRFLGNESTGIRSRSPANVVKEIASMQSLVKQTRGYLHIYDATFVTPARENRAWIEEFCDEMERRSLSLPLDAFIRADSFDINKPRDRDLLLRLRSVGLISTYLGLEAGDNEQLDLYNKKIVPSESSRVFHYLKSLGMTGSTNGCITFFQDVTLRQIQNTVLFLYGVGLASLWNIASRAETLPGIRLNNQTRMHDRHVPWDVENYHFKDDKVATLYAFIRRIIDRYEIIRLEDRMLREIRDSIKVAQFYCGITGYSHREKAFDQHISTIQGDTVEFIVGLIGELSSEDIISDRLLRAEYAYIARLEQNMKKLFMFYGTK</sequence>
<evidence type="ECO:0000256" key="1">
    <source>
        <dbReference type="ARBA" id="ARBA00001966"/>
    </source>
</evidence>
<dbReference type="SFLD" id="SFLDG01123">
    <property type="entry name" value="methyltransferase_(Class_B)"/>
    <property type="match status" value="1"/>
</dbReference>
<evidence type="ECO:0000256" key="3">
    <source>
        <dbReference type="ARBA" id="ARBA00022679"/>
    </source>
</evidence>
<gene>
    <name evidence="9" type="ORF">GRH90_13225</name>
</gene>
<dbReference type="InterPro" id="IPR006158">
    <property type="entry name" value="Cobalamin-bd"/>
</dbReference>
<organism evidence="9 10">
    <name type="scientific">Acerihabitans arboris</name>
    <dbReference type="NCBI Taxonomy" id="2691583"/>
    <lineage>
        <taxon>Bacteria</taxon>
        <taxon>Pseudomonadati</taxon>
        <taxon>Pseudomonadota</taxon>
        <taxon>Gammaproteobacteria</taxon>
        <taxon>Enterobacterales</taxon>
        <taxon>Pectobacteriaceae</taxon>
        <taxon>Acerihabitans</taxon>
    </lineage>
</organism>
<dbReference type="SFLD" id="SFLDG01082">
    <property type="entry name" value="B12-binding_domain_containing"/>
    <property type="match status" value="1"/>
</dbReference>
<keyword evidence="2" id="KW-0489">Methyltransferase</keyword>
<accession>A0A845SKD6</accession>
<dbReference type="InterPro" id="IPR051198">
    <property type="entry name" value="BchE-like"/>
</dbReference>
<dbReference type="GO" id="GO:0005829">
    <property type="term" value="C:cytosol"/>
    <property type="evidence" value="ECO:0007669"/>
    <property type="project" value="TreeGrafter"/>
</dbReference>
<keyword evidence="6" id="KW-0408">Iron</keyword>
<evidence type="ECO:0000256" key="6">
    <source>
        <dbReference type="ARBA" id="ARBA00023004"/>
    </source>
</evidence>
<dbReference type="EMBL" id="WUBS01000008">
    <property type="protein sequence ID" value="NDL63707.1"/>
    <property type="molecule type" value="Genomic_DNA"/>
</dbReference>